<name>A0AAD8Z005_9TELE</name>
<dbReference type="Proteomes" id="UP001239994">
    <property type="component" value="Unassembled WGS sequence"/>
</dbReference>
<feature type="region of interest" description="Disordered" evidence="1">
    <location>
        <begin position="146"/>
        <end position="166"/>
    </location>
</feature>
<dbReference type="EMBL" id="JAROKS010000021">
    <property type="protein sequence ID" value="KAK1790483.1"/>
    <property type="molecule type" value="Genomic_DNA"/>
</dbReference>
<dbReference type="AlphaFoldDB" id="A0AAD8Z005"/>
<reference evidence="2" key="1">
    <citation type="submission" date="2023-03" db="EMBL/GenBank/DDBJ databases">
        <title>Electrophorus voltai genome.</title>
        <authorList>
            <person name="Bian C."/>
        </authorList>
    </citation>
    <scope>NUCLEOTIDE SEQUENCE</scope>
    <source>
        <strain evidence="2">CB-2022</strain>
        <tissue evidence="2">Muscle</tissue>
    </source>
</reference>
<gene>
    <name evidence="2" type="ORF">P4O66_014370</name>
</gene>
<evidence type="ECO:0000313" key="3">
    <source>
        <dbReference type="Proteomes" id="UP001239994"/>
    </source>
</evidence>
<evidence type="ECO:0000256" key="1">
    <source>
        <dbReference type="SAM" id="MobiDB-lite"/>
    </source>
</evidence>
<evidence type="ECO:0000313" key="2">
    <source>
        <dbReference type="EMBL" id="KAK1790483.1"/>
    </source>
</evidence>
<feature type="region of interest" description="Disordered" evidence="1">
    <location>
        <begin position="35"/>
        <end position="55"/>
    </location>
</feature>
<organism evidence="2 3">
    <name type="scientific">Electrophorus voltai</name>
    <dbReference type="NCBI Taxonomy" id="2609070"/>
    <lineage>
        <taxon>Eukaryota</taxon>
        <taxon>Metazoa</taxon>
        <taxon>Chordata</taxon>
        <taxon>Craniata</taxon>
        <taxon>Vertebrata</taxon>
        <taxon>Euteleostomi</taxon>
        <taxon>Actinopterygii</taxon>
        <taxon>Neopterygii</taxon>
        <taxon>Teleostei</taxon>
        <taxon>Ostariophysi</taxon>
        <taxon>Gymnotiformes</taxon>
        <taxon>Gymnotoidei</taxon>
        <taxon>Gymnotidae</taxon>
        <taxon>Electrophorus</taxon>
    </lineage>
</organism>
<proteinExistence type="predicted"/>
<protein>
    <submittedName>
        <fullName evidence="2">Uncharacterized protein</fullName>
    </submittedName>
</protein>
<accession>A0AAD8Z005</accession>
<comment type="caution">
    <text evidence="2">The sequence shown here is derived from an EMBL/GenBank/DDBJ whole genome shotgun (WGS) entry which is preliminary data.</text>
</comment>
<sequence>MHAEKDQPVTAVTSCCTQPVGLCCSTIPAIPAIPAPRRSSNQLPPPNNGPTLDTQRGNGVVCRMPEQVLMTVCAHVLGQGGRHGALCRSPAWRTSCSAAGGSGEENICCLAAHGLTLKMREDSTSRQMLSLKKDCQNLYGCLEAQTGPSDKRGEPPRYRRRSRRAVPCRTAPRAARRELPAALLLFEVMGGVREERPPHAPPQTRTHAGVNEWSYFSLELSVLTCGAVLGGLRTAPRVQEGVNRSSPGLA</sequence>
<keyword evidence="3" id="KW-1185">Reference proteome</keyword>